<reference evidence="2 3" key="1">
    <citation type="journal article" date="2019" name="Nat. Ecol. Evol.">
        <title>Megaphylogeny resolves global patterns of mushroom evolution.</title>
        <authorList>
            <person name="Varga T."/>
            <person name="Krizsan K."/>
            <person name="Foldi C."/>
            <person name="Dima B."/>
            <person name="Sanchez-Garcia M."/>
            <person name="Sanchez-Ramirez S."/>
            <person name="Szollosi G.J."/>
            <person name="Szarkandi J.G."/>
            <person name="Papp V."/>
            <person name="Albert L."/>
            <person name="Andreopoulos W."/>
            <person name="Angelini C."/>
            <person name="Antonin V."/>
            <person name="Barry K.W."/>
            <person name="Bougher N.L."/>
            <person name="Buchanan P."/>
            <person name="Buyck B."/>
            <person name="Bense V."/>
            <person name="Catcheside P."/>
            <person name="Chovatia M."/>
            <person name="Cooper J."/>
            <person name="Damon W."/>
            <person name="Desjardin D."/>
            <person name="Finy P."/>
            <person name="Geml J."/>
            <person name="Haridas S."/>
            <person name="Hughes K."/>
            <person name="Justo A."/>
            <person name="Karasinski D."/>
            <person name="Kautmanova I."/>
            <person name="Kiss B."/>
            <person name="Kocsube S."/>
            <person name="Kotiranta H."/>
            <person name="LaButti K.M."/>
            <person name="Lechner B.E."/>
            <person name="Liimatainen K."/>
            <person name="Lipzen A."/>
            <person name="Lukacs Z."/>
            <person name="Mihaltcheva S."/>
            <person name="Morgado L.N."/>
            <person name="Niskanen T."/>
            <person name="Noordeloos M.E."/>
            <person name="Ohm R.A."/>
            <person name="Ortiz-Santana B."/>
            <person name="Ovrebo C."/>
            <person name="Racz N."/>
            <person name="Riley R."/>
            <person name="Savchenko A."/>
            <person name="Shiryaev A."/>
            <person name="Soop K."/>
            <person name="Spirin V."/>
            <person name="Szebenyi C."/>
            <person name="Tomsovsky M."/>
            <person name="Tulloss R.E."/>
            <person name="Uehling J."/>
            <person name="Grigoriev I.V."/>
            <person name="Vagvolgyi C."/>
            <person name="Papp T."/>
            <person name="Martin F.M."/>
            <person name="Miettinen O."/>
            <person name="Hibbett D.S."/>
            <person name="Nagy L.G."/>
        </authorList>
    </citation>
    <scope>NUCLEOTIDE SEQUENCE [LARGE SCALE GENOMIC DNA]</scope>
    <source>
        <strain evidence="2 3">CBS 962.96</strain>
    </source>
</reference>
<sequence>MPENQKKLYVPPEQPKPRRLVRFEPPDSEIETDPDSDEEESGSRPFDSVKPLDIRPLQKRVEQTKQQPSQSVPKSKQNRKTDFILKTEDYVPGIGESVAGRIFDSKVELTVGELKELSPTVMRIMNRRTRNKKVKVRQLPSHFVEVRDEDDHAEDQQEEETTVMPLYYVRPSSIDHRPGD</sequence>
<organism evidence="2 3">
    <name type="scientific">Dendrothele bispora (strain CBS 962.96)</name>
    <dbReference type="NCBI Taxonomy" id="1314807"/>
    <lineage>
        <taxon>Eukaryota</taxon>
        <taxon>Fungi</taxon>
        <taxon>Dikarya</taxon>
        <taxon>Basidiomycota</taxon>
        <taxon>Agaricomycotina</taxon>
        <taxon>Agaricomycetes</taxon>
        <taxon>Agaricomycetidae</taxon>
        <taxon>Agaricales</taxon>
        <taxon>Agaricales incertae sedis</taxon>
        <taxon>Dendrothele</taxon>
    </lineage>
</organism>
<keyword evidence="3" id="KW-1185">Reference proteome</keyword>
<dbReference type="AlphaFoldDB" id="A0A4S8LVR6"/>
<feature type="region of interest" description="Disordered" evidence="1">
    <location>
        <begin position="1"/>
        <end position="83"/>
    </location>
</feature>
<protein>
    <submittedName>
        <fullName evidence="2">Uncharacterized protein</fullName>
    </submittedName>
</protein>
<gene>
    <name evidence="2" type="ORF">K435DRAFT_861535</name>
</gene>
<evidence type="ECO:0000256" key="1">
    <source>
        <dbReference type="SAM" id="MobiDB-lite"/>
    </source>
</evidence>
<name>A0A4S8LVR6_DENBC</name>
<dbReference type="Proteomes" id="UP000297245">
    <property type="component" value="Unassembled WGS sequence"/>
</dbReference>
<feature type="compositionally biased region" description="Low complexity" evidence="1">
    <location>
        <begin position="64"/>
        <end position="75"/>
    </location>
</feature>
<feature type="compositionally biased region" description="Acidic residues" evidence="1">
    <location>
        <begin position="26"/>
        <end position="40"/>
    </location>
</feature>
<feature type="compositionally biased region" description="Acidic residues" evidence="1">
    <location>
        <begin position="151"/>
        <end position="161"/>
    </location>
</feature>
<dbReference type="EMBL" id="ML179249">
    <property type="protein sequence ID" value="THU93461.1"/>
    <property type="molecule type" value="Genomic_DNA"/>
</dbReference>
<evidence type="ECO:0000313" key="3">
    <source>
        <dbReference type="Proteomes" id="UP000297245"/>
    </source>
</evidence>
<evidence type="ECO:0000313" key="2">
    <source>
        <dbReference type="EMBL" id="THU93461.1"/>
    </source>
</evidence>
<accession>A0A4S8LVR6</accession>
<feature type="region of interest" description="Disordered" evidence="1">
    <location>
        <begin position="145"/>
        <end position="164"/>
    </location>
</feature>
<proteinExistence type="predicted"/>